<proteinExistence type="predicted"/>
<keyword evidence="2" id="KW-1185">Reference proteome</keyword>
<feature type="non-terminal residue" evidence="1">
    <location>
        <position position="1"/>
    </location>
</feature>
<comment type="caution">
    <text evidence="1">The sequence shown here is derived from an EMBL/GenBank/DDBJ whole genome shotgun (WGS) entry which is preliminary data.</text>
</comment>
<dbReference type="AlphaFoldDB" id="A0A9W8WP15"/>
<dbReference type="EMBL" id="JAPEUV010000308">
    <property type="protein sequence ID" value="KAJ4329700.1"/>
    <property type="molecule type" value="Genomic_DNA"/>
</dbReference>
<dbReference type="OrthoDB" id="3791002at2759"/>
<protein>
    <submittedName>
        <fullName evidence="1">Uncharacterized protein</fullName>
    </submittedName>
</protein>
<accession>A0A9W8WP15</accession>
<name>A0A9W8WP15_9PLEO</name>
<gene>
    <name evidence="1" type="ORF">N0V87_010645</name>
</gene>
<evidence type="ECO:0000313" key="2">
    <source>
        <dbReference type="Proteomes" id="UP001140562"/>
    </source>
</evidence>
<sequence length="311" mass="34449">SKSVPAGDKAAAMPSLCPDRAVRKDVAATFFGLLRGSYEFQEGVLHRISAFDAAKLDVCFNGFLFCSCGPVAGSKPEYYLSPIRDLFWDAAGVEALLQEGLRLILLGPDVHALEQRLLDTKRYMETSSSQRRLRIYLVGTFPIRGKSASTLDGMIGFSVDGTPTGARILNDRWQLRRLQQSMLLTPGAERVFIMAFGAPKDVTLQQKSSWHRAADPRDSTVDLRIYVPSFGDRERERVCVSFRTGARLLGLSPGRPRLHIALNGLRRLCAGERLLQTAQLTDAGIRFVDHAAERGVALRARRLLPSLRLAH</sequence>
<dbReference type="Proteomes" id="UP001140562">
    <property type="component" value="Unassembled WGS sequence"/>
</dbReference>
<organism evidence="1 2">
    <name type="scientific">Didymella glomerata</name>
    <dbReference type="NCBI Taxonomy" id="749621"/>
    <lineage>
        <taxon>Eukaryota</taxon>
        <taxon>Fungi</taxon>
        <taxon>Dikarya</taxon>
        <taxon>Ascomycota</taxon>
        <taxon>Pezizomycotina</taxon>
        <taxon>Dothideomycetes</taxon>
        <taxon>Pleosporomycetidae</taxon>
        <taxon>Pleosporales</taxon>
        <taxon>Pleosporineae</taxon>
        <taxon>Didymellaceae</taxon>
        <taxon>Didymella</taxon>
    </lineage>
</organism>
<reference evidence="1" key="1">
    <citation type="submission" date="2022-10" db="EMBL/GenBank/DDBJ databases">
        <title>Tapping the CABI collections for fungal endophytes: first genome assemblies for Collariella, Neodidymelliopsis, Ascochyta clinopodiicola, Didymella pomorum, Didymosphaeria variabile, Neocosmospora piperis and Neocucurbitaria cava.</title>
        <authorList>
            <person name="Hill R."/>
        </authorList>
    </citation>
    <scope>NUCLEOTIDE SEQUENCE</scope>
    <source>
        <strain evidence="1">IMI 360193</strain>
    </source>
</reference>
<evidence type="ECO:0000313" key="1">
    <source>
        <dbReference type="EMBL" id="KAJ4329700.1"/>
    </source>
</evidence>